<evidence type="ECO:0000256" key="9">
    <source>
        <dbReference type="ARBA" id="ARBA00023316"/>
    </source>
</evidence>
<keyword evidence="8 10" id="KW-0131">Cell cycle</keyword>
<dbReference type="GO" id="GO:0005886">
    <property type="term" value="C:plasma membrane"/>
    <property type="evidence" value="ECO:0007669"/>
    <property type="project" value="UniProtKB-SubCell"/>
</dbReference>
<feature type="domain" description="Glycosyl transferase family 28 C-terminal" evidence="13">
    <location>
        <begin position="201"/>
        <end position="349"/>
    </location>
</feature>
<dbReference type="Pfam" id="PF03033">
    <property type="entry name" value="Glyco_transf_28"/>
    <property type="match status" value="1"/>
</dbReference>
<evidence type="ECO:0000256" key="5">
    <source>
        <dbReference type="ARBA" id="ARBA00022960"/>
    </source>
</evidence>
<keyword evidence="2 10" id="KW-0132">Cell division</keyword>
<dbReference type="Pfam" id="PF04101">
    <property type="entry name" value="Glyco_tran_28_C"/>
    <property type="match status" value="1"/>
</dbReference>
<keyword evidence="1 10" id="KW-1003">Cell membrane</keyword>
<comment type="subcellular location">
    <subcellularLocation>
        <location evidence="10">Cell membrane</location>
        <topology evidence="10">Peripheral membrane protein</topology>
        <orientation evidence="10">Cytoplasmic side</orientation>
    </subcellularLocation>
</comment>
<dbReference type="Gene3D" id="3.40.50.2000">
    <property type="entry name" value="Glycogen Phosphorylase B"/>
    <property type="match status" value="2"/>
</dbReference>
<evidence type="ECO:0000256" key="6">
    <source>
        <dbReference type="ARBA" id="ARBA00022984"/>
    </source>
</evidence>
<sequence length="371" mass="41313">MATGFPHTPGMTQLIMKIILSGGGTLGPVVPLLVIAEMYRKYNPAVQFIWVGTKNGPEKEMVAKHGILFYSLTAGKWRRYFSFWNFIDIFKIFVSFFSSLILLRQEKPDLLISGGGFVSVPLHWVGWLLGIPCWIHQQDVLPGLANQLMSRTATKITTALKESATAFSRKSEWIGNPVRDLTVNDLSAARARFDIPAGVPVIFAMGGGTGSMTINKLIIEAMQSWPKEWHVIHLTGKERPAELNERATGVFPNYRVYKFFVDEMKDAYALADVAVGRAGFATITELASLSKAAILIPMRGTHQEANVKKLVDEEAVLVLNEDHESGLKLAQMVRELVEDDEERARLGKKLNDILPRANARRIVAIINELLI</sequence>
<dbReference type="UniPathway" id="UPA00219"/>
<evidence type="ECO:0000256" key="10">
    <source>
        <dbReference type="HAMAP-Rule" id="MF_00033"/>
    </source>
</evidence>
<feature type="domain" description="Glycosyltransferase family 28 N-terminal" evidence="12">
    <location>
        <begin position="18"/>
        <end position="157"/>
    </location>
</feature>
<evidence type="ECO:0000259" key="12">
    <source>
        <dbReference type="Pfam" id="PF03033"/>
    </source>
</evidence>
<proteinExistence type="inferred from homology"/>
<comment type="similarity">
    <text evidence="10">Belongs to the glycosyltransferase 28 family. MurG subfamily.</text>
</comment>
<dbReference type="InterPro" id="IPR004276">
    <property type="entry name" value="GlycoTrans_28_N"/>
</dbReference>
<dbReference type="PANTHER" id="PTHR21015:SF22">
    <property type="entry name" value="GLYCOSYLTRANSFERASE"/>
    <property type="match status" value="1"/>
</dbReference>
<evidence type="ECO:0000256" key="4">
    <source>
        <dbReference type="ARBA" id="ARBA00022679"/>
    </source>
</evidence>
<evidence type="ECO:0000256" key="8">
    <source>
        <dbReference type="ARBA" id="ARBA00023306"/>
    </source>
</evidence>
<dbReference type="EC" id="2.4.1.227" evidence="10"/>
<dbReference type="GO" id="GO:0005975">
    <property type="term" value="P:carbohydrate metabolic process"/>
    <property type="evidence" value="ECO:0007669"/>
    <property type="project" value="InterPro"/>
</dbReference>
<dbReference type="GO" id="GO:0051301">
    <property type="term" value="P:cell division"/>
    <property type="evidence" value="ECO:0007669"/>
    <property type="project" value="UniProtKB-KW"/>
</dbReference>
<accession>A0A1F6PGF2</accession>
<keyword evidence="9 10" id="KW-0961">Cell wall biogenesis/degradation</keyword>
<comment type="caution">
    <text evidence="10">Lacks conserved residue(s) required for the propagation of feature annotation.</text>
</comment>
<dbReference type="EMBL" id="MFRE01000005">
    <property type="protein sequence ID" value="OGH95004.1"/>
    <property type="molecule type" value="Genomic_DNA"/>
</dbReference>
<dbReference type="InterPro" id="IPR007235">
    <property type="entry name" value="Glyco_trans_28_C"/>
</dbReference>
<evidence type="ECO:0000313" key="14">
    <source>
        <dbReference type="EMBL" id="OGH95004.1"/>
    </source>
</evidence>
<comment type="caution">
    <text evidence="14">The sequence shown here is derived from an EMBL/GenBank/DDBJ whole genome shotgun (WGS) entry which is preliminary data.</text>
</comment>
<dbReference type="GO" id="GO:0071555">
    <property type="term" value="P:cell wall organization"/>
    <property type="evidence" value="ECO:0007669"/>
    <property type="project" value="UniProtKB-KW"/>
</dbReference>
<keyword evidence="4 10" id="KW-0808">Transferase</keyword>
<dbReference type="InterPro" id="IPR006009">
    <property type="entry name" value="GlcNAc_MurG"/>
</dbReference>
<feature type="binding site" evidence="10">
    <location>
        <position position="303"/>
    </location>
    <ligand>
        <name>UDP-N-acetyl-alpha-D-glucosamine</name>
        <dbReference type="ChEBI" id="CHEBI:57705"/>
    </ligand>
</feature>
<comment type="function">
    <text evidence="10">Cell wall formation. Catalyzes the transfer of a GlcNAc subunit on undecaprenyl-pyrophosphoryl-MurNAc-pentapeptide (lipid intermediate I) to form undecaprenyl-pyrophosphoryl-MurNAc-(pentapeptide)GlcNAc (lipid intermediate II).</text>
</comment>
<keyword evidence="5 10" id="KW-0133">Cell shape</keyword>
<feature type="binding site" evidence="10">
    <location>
        <position position="179"/>
    </location>
    <ligand>
        <name>UDP-N-acetyl-alpha-D-glucosamine</name>
        <dbReference type="ChEBI" id="CHEBI:57705"/>
    </ligand>
</feature>
<evidence type="ECO:0000256" key="7">
    <source>
        <dbReference type="ARBA" id="ARBA00023136"/>
    </source>
</evidence>
<dbReference type="PANTHER" id="PTHR21015">
    <property type="entry name" value="UDP-N-ACETYLGLUCOSAMINE--N-ACETYLMURAMYL-(PENTAPEPTIDE) PYROPHOSPHORYL-UNDECAPRENOL N-ACETYLGLUCOSAMINE TRANSFERASE 1"/>
    <property type="match status" value="1"/>
</dbReference>
<keyword evidence="7 10" id="KW-0472">Membrane</keyword>
<comment type="catalytic activity">
    <reaction evidence="10">
        <text>di-trans,octa-cis-undecaprenyl diphospho-N-acetyl-alpha-D-muramoyl-L-alanyl-D-glutamyl-meso-2,6-diaminopimeloyl-D-alanyl-D-alanine + UDP-N-acetyl-alpha-D-glucosamine = di-trans,octa-cis-undecaprenyl diphospho-[N-acetyl-alpha-D-glucosaminyl-(1-&gt;4)]-N-acetyl-alpha-D-muramoyl-L-alanyl-D-glutamyl-meso-2,6-diaminopimeloyl-D-alanyl-D-alanine + UDP + H(+)</text>
        <dbReference type="Rhea" id="RHEA:31227"/>
        <dbReference type="ChEBI" id="CHEBI:15378"/>
        <dbReference type="ChEBI" id="CHEBI:57705"/>
        <dbReference type="ChEBI" id="CHEBI:58223"/>
        <dbReference type="ChEBI" id="CHEBI:61387"/>
        <dbReference type="ChEBI" id="CHEBI:61388"/>
        <dbReference type="EC" id="2.4.1.227"/>
    </reaction>
</comment>
<keyword evidence="11" id="KW-1133">Transmembrane helix</keyword>
<keyword evidence="11" id="KW-0812">Transmembrane</keyword>
<dbReference type="HAMAP" id="MF_00033">
    <property type="entry name" value="MurG"/>
    <property type="match status" value="1"/>
</dbReference>
<dbReference type="GO" id="GO:0051991">
    <property type="term" value="F:UDP-N-acetyl-D-glucosamine:N-acetylmuramoyl-L-alanyl-D-glutamyl-meso-2,6-diaminopimelyl-D-alanyl-D-alanine-diphosphoundecaprenol 4-beta-N-acetylglucosaminlytransferase activity"/>
    <property type="evidence" value="ECO:0007669"/>
    <property type="project" value="RHEA"/>
</dbReference>
<dbReference type="STRING" id="1798709.A2538_04945"/>
<evidence type="ECO:0000313" key="15">
    <source>
        <dbReference type="Proteomes" id="UP000178254"/>
    </source>
</evidence>
<evidence type="ECO:0000256" key="1">
    <source>
        <dbReference type="ARBA" id="ARBA00022475"/>
    </source>
</evidence>
<evidence type="ECO:0000256" key="3">
    <source>
        <dbReference type="ARBA" id="ARBA00022676"/>
    </source>
</evidence>
<dbReference type="GO" id="GO:0009252">
    <property type="term" value="P:peptidoglycan biosynthetic process"/>
    <property type="evidence" value="ECO:0007669"/>
    <property type="project" value="UniProtKB-UniRule"/>
</dbReference>
<dbReference type="SUPFAM" id="SSF53756">
    <property type="entry name" value="UDP-Glycosyltransferase/glycogen phosphorylase"/>
    <property type="match status" value="1"/>
</dbReference>
<protein>
    <recommendedName>
        <fullName evidence="10">UDP-N-acetylglucosamine--N-acetylmuramyl-(pentapeptide) pyrophosphoryl-undecaprenol N-acetylglucosamine transferase</fullName>
        <ecNumber evidence="10">2.4.1.227</ecNumber>
    </recommendedName>
    <alternativeName>
        <fullName evidence="10">Undecaprenyl-PP-MurNAc-pentapeptide-UDPGlcNAc GlcNAc transferase</fullName>
    </alternativeName>
</protein>
<dbReference type="GO" id="GO:0008360">
    <property type="term" value="P:regulation of cell shape"/>
    <property type="evidence" value="ECO:0007669"/>
    <property type="project" value="UniProtKB-KW"/>
</dbReference>
<organism evidence="14 15">
    <name type="scientific">Candidatus Magasanikbacteria bacterium RIFOXYD2_FULL_41_14</name>
    <dbReference type="NCBI Taxonomy" id="1798709"/>
    <lineage>
        <taxon>Bacteria</taxon>
        <taxon>Candidatus Magasanikiibacteriota</taxon>
    </lineage>
</organism>
<name>A0A1F6PGF2_9BACT</name>
<dbReference type="Proteomes" id="UP000178254">
    <property type="component" value="Unassembled WGS sequence"/>
</dbReference>
<reference evidence="14 15" key="1">
    <citation type="journal article" date="2016" name="Nat. Commun.">
        <title>Thousands of microbial genomes shed light on interconnected biogeochemical processes in an aquifer system.</title>
        <authorList>
            <person name="Anantharaman K."/>
            <person name="Brown C.T."/>
            <person name="Hug L.A."/>
            <person name="Sharon I."/>
            <person name="Castelle C.J."/>
            <person name="Probst A.J."/>
            <person name="Thomas B.C."/>
            <person name="Singh A."/>
            <person name="Wilkins M.J."/>
            <person name="Karaoz U."/>
            <person name="Brodie E.L."/>
            <person name="Williams K.H."/>
            <person name="Hubbard S.S."/>
            <person name="Banfield J.F."/>
        </authorList>
    </citation>
    <scope>NUCLEOTIDE SEQUENCE [LARGE SCALE GENOMIC DNA]</scope>
</reference>
<evidence type="ECO:0000259" key="13">
    <source>
        <dbReference type="Pfam" id="PF04101"/>
    </source>
</evidence>
<evidence type="ECO:0000256" key="2">
    <source>
        <dbReference type="ARBA" id="ARBA00022618"/>
    </source>
</evidence>
<dbReference type="AlphaFoldDB" id="A0A1F6PGF2"/>
<gene>
    <name evidence="10" type="primary">murG</name>
    <name evidence="14" type="ORF">A2538_04945</name>
</gene>
<keyword evidence="3 10" id="KW-0328">Glycosyltransferase</keyword>
<evidence type="ECO:0000256" key="11">
    <source>
        <dbReference type="SAM" id="Phobius"/>
    </source>
</evidence>
<feature type="transmembrane region" description="Helical" evidence="11">
    <location>
        <begin position="14"/>
        <end position="36"/>
    </location>
</feature>
<dbReference type="CDD" id="cd03785">
    <property type="entry name" value="GT28_MurG"/>
    <property type="match status" value="1"/>
</dbReference>
<comment type="pathway">
    <text evidence="10">Cell wall biogenesis; peptidoglycan biosynthesis.</text>
</comment>
<dbReference type="GO" id="GO:0050511">
    <property type="term" value="F:undecaprenyldiphospho-muramoylpentapeptide beta-N-acetylglucosaminyltransferase activity"/>
    <property type="evidence" value="ECO:0007669"/>
    <property type="project" value="UniProtKB-UniRule"/>
</dbReference>
<feature type="transmembrane region" description="Helical" evidence="11">
    <location>
        <begin position="81"/>
        <end position="103"/>
    </location>
</feature>
<keyword evidence="6 10" id="KW-0573">Peptidoglycan synthesis</keyword>